<dbReference type="GO" id="GO:0005886">
    <property type="term" value="C:plasma membrane"/>
    <property type="evidence" value="ECO:0007669"/>
    <property type="project" value="UniProtKB-SubCell"/>
</dbReference>
<dbReference type="HAMAP" id="MF_01658">
    <property type="entry name" value="COQ7"/>
    <property type="match status" value="1"/>
</dbReference>
<comment type="subcellular location">
    <subcellularLocation>
        <location evidence="9">Cell membrane</location>
        <topology evidence="9">Peripheral membrane protein</topology>
    </subcellularLocation>
</comment>
<dbReference type="InterPro" id="IPR012347">
    <property type="entry name" value="Ferritin-like"/>
</dbReference>
<feature type="binding site" evidence="9">
    <location>
        <position position="175"/>
    </location>
    <ligand>
        <name>Fe cation</name>
        <dbReference type="ChEBI" id="CHEBI:24875"/>
        <label>2</label>
    </ligand>
</feature>
<dbReference type="NCBIfam" id="NF033656">
    <property type="entry name" value="DMQ_monoox_COQ7"/>
    <property type="match status" value="1"/>
</dbReference>
<feature type="binding site" evidence="9">
    <location>
        <position position="178"/>
    </location>
    <ligand>
        <name>Fe cation</name>
        <dbReference type="ChEBI" id="CHEBI:24875"/>
        <label>2</label>
    </ligand>
</feature>
<dbReference type="GO" id="GO:0006744">
    <property type="term" value="P:ubiquinone biosynthetic process"/>
    <property type="evidence" value="ECO:0007669"/>
    <property type="project" value="UniProtKB-UniRule"/>
</dbReference>
<feature type="binding site" evidence="9">
    <location>
        <position position="175"/>
    </location>
    <ligand>
        <name>Fe cation</name>
        <dbReference type="ChEBI" id="CHEBI:24875"/>
        <label>1</label>
    </ligand>
</feature>
<comment type="similarity">
    <text evidence="9">Belongs to the COQ7 family.</text>
</comment>
<organism evidence="11 12">
    <name type="scientific">Oceanococcus atlanticus</name>
    <dbReference type="NCBI Taxonomy" id="1317117"/>
    <lineage>
        <taxon>Bacteria</taxon>
        <taxon>Pseudomonadati</taxon>
        <taxon>Pseudomonadota</taxon>
        <taxon>Gammaproteobacteria</taxon>
        <taxon>Chromatiales</taxon>
        <taxon>Oceanococcaceae</taxon>
        <taxon>Oceanococcus</taxon>
    </lineage>
</organism>
<dbReference type="EMBL" id="AQQV01000005">
    <property type="protein sequence ID" value="ORE85212.1"/>
    <property type="molecule type" value="Genomic_DNA"/>
</dbReference>
<dbReference type="PANTHER" id="PTHR11237:SF4">
    <property type="entry name" value="5-DEMETHOXYUBIQUINONE HYDROXYLASE, MITOCHONDRIAL"/>
    <property type="match status" value="1"/>
</dbReference>
<evidence type="ECO:0000256" key="5">
    <source>
        <dbReference type="ARBA" id="ARBA00023002"/>
    </source>
</evidence>
<feature type="binding site" evidence="9">
    <location>
        <position position="94"/>
    </location>
    <ligand>
        <name>Fe cation</name>
        <dbReference type="ChEBI" id="CHEBI:24875"/>
        <label>1</label>
    </ligand>
</feature>
<dbReference type="SUPFAM" id="SSF47240">
    <property type="entry name" value="Ferritin-like"/>
    <property type="match status" value="1"/>
</dbReference>
<keyword evidence="5 9" id="KW-0560">Oxidoreductase</keyword>
<comment type="pathway">
    <text evidence="1 9">Cofactor biosynthesis; ubiquinone biosynthesis.</text>
</comment>
<comment type="caution">
    <text evidence="11">The sequence shown here is derived from an EMBL/GenBank/DDBJ whole genome shotgun (WGS) entry which is preliminary data.</text>
</comment>
<dbReference type="InterPro" id="IPR047809">
    <property type="entry name" value="COQ7_proteobact"/>
</dbReference>
<feature type="binding site" evidence="9">
    <location>
        <position position="91"/>
    </location>
    <ligand>
        <name>Fe cation</name>
        <dbReference type="ChEBI" id="CHEBI:24875"/>
        <label>2</label>
    </ligand>
</feature>
<dbReference type="UniPathway" id="UPA00232"/>
<evidence type="ECO:0000313" key="11">
    <source>
        <dbReference type="EMBL" id="ORE85212.1"/>
    </source>
</evidence>
<evidence type="ECO:0000256" key="10">
    <source>
        <dbReference type="SAM" id="MobiDB-lite"/>
    </source>
</evidence>
<dbReference type="GO" id="GO:0046872">
    <property type="term" value="F:metal ion binding"/>
    <property type="evidence" value="ECO:0007669"/>
    <property type="project" value="UniProtKB-KW"/>
</dbReference>
<keyword evidence="12" id="KW-1185">Reference proteome</keyword>
<reference evidence="11 12" key="1">
    <citation type="submission" date="2013-04" db="EMBL/GenBank/DDBJ databases">
        <title>Oceanococcus atlanticus 22II-S10r2 Genome Sequencing.</title>
        <authorList>
            <person name="Lai Q."/>
            <person name="Li G."/>
            <person name="Shao Z."/>
        </authorList>
    </citation>
    <scope>NUCLEOTIDE SEQUENCE [LARGE SCALE GENOMIC DNA]</scope>
    <source>
        <strain evidence="11 12">22II-S10r2</strain>
    </source>
</reference>
<dbReference type="RefSeq" id="WP_083563360.1">
    <property type="nucleotide sequence ID" value="NZ_AQQV01000005.1"/>
</dbReference>
<comment type="cofactor">
    <cofactor evidence="9">
        <name>Fe cation</name>
        <dbReference type="ChEBI" id="CHEBI:24875"/>
    </cofactor>
    <text evidence="9">Binds 2 iron ions per subunit.</text>
</comment>
<keyword evidence="3 9" id="KW-0831">Ubiquinone biosynthesis</keyword>
<accession>A0A1Y1SAY0</accession>
<dbReference type="EC" id="1.14.99.60" evidence="9"/>
<evidence type="ECO:0000313" key="12">
    <source>
        <dbReference type="Proteomes" id="UP000192342"/>
    </source>
</evidence>
<dbReference type="OrthoDB" id="5192789at2"/>
<comment type="catalytic activity">
    <reaction evidence="9">
        <text>a 5-methoxy-2-methyl-3-(all-trans-polyprenyl)benzene-1,4-diol + AH2 + O2 = a 3-demethylubiquinol + A + H2O</text>
        <dbReference type="Rhea" id="RHEA:50908"/>
        <dbReference type="Rhea" id="RHEA-COMP:10859"/>
        <dbReference type="Rhea" id="RHEA-COMP:10914"/>
        <dbReference type="ChEBI" id="CHEBI:13193"/>
        <dbReference type="ChEBI" id="CHEBI:15377"/>
        <dbReference type="ChEBI" id="CHEBI:15379"/>
        <dbReference type="ChEBI" id="CHEBI:17499"/>
        <dbReference type="ChEBI" id="CHEBI:84167"/>
        <dbReference type="ChEBI" id="CHEBI:84422"/>
        <dbReference type="EC" id="1.14.99.60"/>
    </reaction>
</comment>
<gene>
    <name evidence="9" type="primary">coq7</name>
    <name evidence="11" type="ORF">ATO7_15552</name>
</gene>
<dbReference type="GO" id="GO:0008682">
    <property type="term" value="F:3-demethoxyubiquinol 3-hydroxylase activity"/>
    <property type="evidence" value="ECO:0007669"/>
    <property type="project" value="UniProtKB-EC"/>
</dbReference>
<dbReference type="Pfam" id="PF03232">
    <property type="entry name" value="COQ7"/>
    <property type="match status" value="1"/>
</dbReference>
<evidence type="ECO:0000256" key="7">
    <source>
        <dbReference type="ARBA" id="ARBA00023033"/>
    </source>
</evidence>
<sequence length="212" mass="23329">MSNRHLSPLDALLADLQHGLNSLRPGPTDKASYPARDHDEDLDARERQHAAGLMRVNHAGEVAAQALYRGQARVARNPDTREHLLDAALEEQAHLDWCTQRLEELGSQPSQLSPLWFAGAYAIGAAAGLAGDRWSLGFVSETERQVEEHLQGHLSQLPEGDKRSRQIVEQMKEDEARHGQQARDAGGRELPPPLRGLMRAAAKVMTTAAYKG</sequence>
<keyword evidence="6 9" id="KW-0408">Iron</keyword>
<dbReference type="InterPro" id="IPR011566">
    <property type="entry name" value="Ubq_synth_Coq7"/>
</dbReference>
<evidence type="ECO:0000256" key="2">
    <source>
        <dbReference type="ARBA" id="ARBA00022475"/>
    </source>
</evidence>
<keyword evidence="8 9" id="KW-0472">Membrane</keyword>
<dbReference type="AlphaFoldDB" id="A0A1Y1SAY0"/>
<comment type="function">
    <text evidence="9">Catalyzes the hydroxylation of 2-nonaprenyl-3-methyl-6-methoxy-1,4-benzoquinol during ubiquinone biosynthesis.</text>
</comment>
<evidence type="ECO:0000256" key="1">
    <source>
        <dbReference type="ARBA" id="ARBA00004749"/>
    </source>
</evidence>
<name>A0A1Y1SAY0_9GAMM</name>
<dbReference type="InterPro" id="IPR009078">
    <property type="entry name" value="Ferritin-like_SF"/>
</dbReference>
<feature type="binding site" evidence="9">
    <location>
        <position position="91"/>
    </location>
    <ligand>
        <name>Fe cation</name>
        <dbReference type="ChEBI" id="CHEBI:24875"/>
        <label>1</label>
    </ligand>
</feature>
<dbReference type="Gene3D" id="1.20.1260.10">
    <property type="match status" value="1"/>
</dbReference>
<protein>
    <recommendedName>
        <fullName evidence="9">3-demethoxyubiquinol 3-hydroxylase</fullName>
        <shortName evidence="9">DMQ hydroxylase</shortName>
        <ecNumber evidence="9">1.14.99.60</ecNumber>
    </recommendedName>
    <alternativeName>
        <fullName evidence="9">2-nonaprenyl-3-methyl-6-methoxy-1,4-benzoquinol hydroxylase</fullName>
    </alternativeName>
</protein>
<dbReference type="STRING" id="1317117.ATO7_15552"/>
<dbReference type="Proteomes" id="UP000192342">
    <property type="component" value="Unassembled WGS sequence"/>
</dbReference>
<dbReference type="PANTHER" id="PTHR11237">
    <property type="entry name" value="COENZYME Q10 BIOSYNTHESIS PROTEIN 7"/>
    <property type="match status" value="1"/>
</dbReference>
<evidence type="ECO:0000256" key="4">
    <source>
        <dbReference type="ARBA" id="ARBA00022723"/>
    </source>
</evidence>
<evidence type="ECO:0000256" key="9">
    <source>
        <dbReference type="HAMAP-Rule" id="MF_01658"/>
    </source>
</evidence>
<proteinExistence type="inferred from homology"/>
<keyword evidence="7 9" id="KW-0503">Monooxygenase</keyword>
<feature type="binding site" evidence="9">
    <location>
        <position position="143"/>
    </location>
    <ligand>
        <name>Fe cation</name>
        <dbReference type="ChEBI" id="CHEBI:24875"/>
        <label>2</label>
    </ligand>
</feature>
<keyword evidence="4 9" id="KW-0479">Metal-binding</keyword>
<dbReference type="CDD" id="cd01042">
    <property type="entry name" value="DMQH"/>
    <property type="match status" value="1"/>
</dbReference>
<feature type="binding site" evidence="9">
    <location>
        <position position="61"/>
    </location>
    <ligand>
        <name>Fe cation</name>
        <dbReference type="ChEBI" id="CHEBI:24875"/>
        <label>1</label>
    </ligand>
</feature>
<evidence type="ECO:0000256" key="6">
    <source>
        <dbReference type="ARBA" id="ARBA00023004"/>
    </source>
</evidence>
<feature type="region of interest" description="Disordered" evidence="10">
    <location>
        <begin position="170"/>
        <end position="194"/>
    </location>
</feature>
<keyword evidence="2 9" id="KW-1003">Cell membrane</keyword>
<evidence type="ECO:0000256" key="8">
    <source>
        <dbReference type="ARBA" id="ARBA00023136"/>
    </source>
</evidence>
<evidence type="ECO:0000256" key="3">
    <source>
        <dbReference type="ARBA" id="ARBA00022688"/>
    </source>
</evidence>